<organism evidence="1 2">
    <name type="scientific">Pocillopora meandrina</name>
    <dbReference type="NCBI Taxonomy" id="46732"/>
    <lineage>
        <taxon>Eukaryota</taxon>
        <taxon>Metazoa</taxon>
        <taxon>Cnidaria</taxon>
        <taxon>Anthozoa</taxon>
        <taxon>Hexacorallia</taxon>
        <taxon>Scleractinia</taxon>
        <taxon>Astrocoeniina</taxon>
        <taxon>Pocilloporidae</taxon>
        <taxon>Pocillopora</taxon>
    </lineage>
</organism>
<dbReference type="EMBL" id="CALNXJ010000001">
    <property type="protein sequence ID" value="CAH3031470.1"/>
    <property type="molecule type" value="Genomic_DNA"/>
</dbReference>
<dbReference type="AlphaFoldDB" id="A0AAU9VMQ0"/>
<protein>
    <recommendedName>
        <fullName evidence="3">Reverse transcriptase domain-containing protein</fullName>
    </recommendedName>
</protein>
<sequence>MGPILYILYISRPYHVIANHLPSAHGYADDTQLYLSFEPNGRSSQDHAIAPVEACISDLVVPAINYQKSQLIPSPSVILPSSLSTVFKTRVPGLTPICLCTFTLGLLKILRTNFKTFGDYAFARSGPLLWNKLPLEIRNSQSVAIFKSKLKTHLFKLAYNLF</sequence>
<accession>A0AAU9VMQ0</accession>
<proteinExistence type="predicted"/>
<dbReference type="Proteomes" id="UP001159428">
    <property type="component" value="Unassembled WGS sequence"/>
</dbReference>
<comment type="caution">
    <text evidence="1">The sequence shown here is derived from an EMBL/GenBank/DDBJ whole genome shotgun (WGS) entry which is preliminary data.</text>
</comment>
<evidence type="ECO:0000313" key="2">
    <source>
        <dbReference type="Proteomes" id="UP001159428"/>
    </source>
</evidence>
<gene>
    <name evidence="1" type="ORF">PMEA_00000174</name>
</gene>
<evidence type="ECO:0008006" key="3">
    <source>
        <dbReference type="Google" id="ProtNLM"/>
    </source>
</evidence>
<name>A0AAU9VMQ0_9CNID</name>
<keyword evidence="2" id="KW-1185">Reference proteome</keyword>
<evidence type="ECO:0000313" key="1">
    <source>
        <dbReference type="EMBL" id="CAH3031470.1"/>
    </source>
</evidence>
<reference evidence="1 2" key="1">
    <citation type="submission" date="2022-05" db="EMBL/GenBank/DDBJ databases">
        <authorList>
            <consortium name="Genoscope - CEA"/>
            <person name="William W."/>
        </authorList>
    </citation>
    <scope>NUCLEOTIDE SEQUENCE [LARGE SCALE GENOMIC DNA]</scope>
</reference>